<feature type="transmembrane region" description="Helical" evidence="1">
    <location>
        <begin position="87"/>
        <end position="104"/>
    </location>
</feature>
<dbReference type="Proteomes" id="UP000831537">
    <property type="component" value="Chromosome"/>
</dbReference>
<sequence length="140" mass="15488">MPAPLRLFLPILIVLELLYASIPAIMIMNLDFLRTVIVQSKPTLSNKDIEFAVPIVGIFVAGIHTLFIGLTIWLSVMIRSRGKWARVGLTLVLLIATLGSFASWTAGPMFYGIIIVTNIVHVILVGLLWLPQSVRNFFSA</sequence>
<gene>
    <name evidence="2" type="ORF">MUN87_12255</name>
</gene>
<evidence type="ECO:0000313" key="2">
    <source>
        <dbReference type="EMBL" id="UOQ83530.1"/>
    </source>
</evidence>
<keyword evidence="1" id="KW-0812">Transmembrane</keyword>
<keyword evidence="3" id="KW-1185">Reference proteome</keyword>
<evidence type="ECO:0008006" key="4">
    <source>
        <dbReference type="Google" id="ProtNLM"/>
    </source>
</evidence>
<dbReference type="RefSeq" id="WP_244740492.1">
    <property type="nucleotide sequence ID" value="NZ_CP095071.1"/>
</dbReference>
<protein>
    <recommendedName>
        <fullName evidence="4">DUF2127 domain-containing protein</fullName>
    </recommendedName>
</protein>
<accession>A0ABY4GGT3</accession>
<feature type="transmembrane region" description="Helical" evidence="1">
    <location>
        <begin position="7"/>
        <end position="28"/>
    </location>
</feature>
<reference evidence="2 3" key="1">
    <citation type="submission" date="2022-04" db="EMBL/GenBank/DDBJ databases">
        <title>Gracilibacillus sp. isolated from saltern.</title>
        <authorList>
            <person name="Won M."/>
            <person name="Lee C.-M."/>
            <person name="Woen H.-Y."/>
            <person name="Kwon S.-W."/>
        </authorList>
    </citation>
    <scope>NUCLEOTIDE SEQUENCE [LARGE SCALE GENOMIC DNA]</scope>
    <source>
        <strain evidence="2 3">SSPM10-3</strain>
    </source>
</reference>
<keyword evidence="1" id="KW-1133">Transmembrane helix</keyword>
<dbReference type="EMBL" id="CP095071">
    <property type="protein sequence ID" value="UOQ83530.1"/>
    <property type="molecule type" value="Genomic_DNA"/>
</dbReference>
<name>A0ABY4GGT3_9BACI</name>
<organism evidence="2 3">
    <name type="scientific">Gracilibacillus salinarum</name>
    <dbReference type="NCBI Taxonomy" id="2932255"/>
    <lineage>
        <taxon>Bacteria</taxon>
        <taxon>Bacillati</taxon>
        <taxon>Bacillota</taxon>
        <taxon>Bacilli</taxon>
        <taxon>Bacillales</taxon>
        <taxon>Bacillaceae</taxon>
        <taxon>Gracilibacillus</taxon>
    </lineage>
</organism>
<keyword evidence="1" id="KW-0472">Membrane</keyword>
<evidence type="ECO:0000313" key="3">
    <source>
        <dbReference type="Proteomes" id="UP000831537"/>
    </source>
</evidence>
<feature type="transmembrane region" description="Helical" evidence="1">
    <location>
        <begin position="110"/>
        <end position="130"/>
    </location>
</feature>
<proteinExistence type="predicted"/>
<feature type="transmembrane region" description="Helical" evidence="1">
    <location>
        <begin position="51"/>
        <end position="75"/>
    </location>
</feature>
<evidence type="ECO:0000256" key="1">
    <source>
        <dbReference type="SAM" id="Phobius"/>
    </source>
</evidence>